<keyword evidence="2" id="KW-1133">Transmembrane helix</keyword>
<evidence type="ECO:0000313" key="4">
    <source>
        <dbReference type="EMBL" id="KAJ4836120.1"/>
    </source>
</evidence>
<keyword evidence="2" id="KW-0812">Transmembrane</keyword>
<evidence type="ECO:0000256" key="2">
    <source>
        <dbReference type="SAM" id="Phobius"/>
    </source>
</evidence>
<dbReference type="Proteomes" id="UP001141552">
    <property type="component" value="Unassembled WGS sequence"/>
</dbReference>
<name>A0A9Q0FT37_9ROSI</name>
<proteinExistence type="predicted"/>
<feature type="region of interest" description="Disordered" evidence="1">
    <location>
        <begin position="69"/>
        <end position="89"/>
    </location>
</feature>
<feature type="transmembrane region" description="Helical" evidence="2">
    <location>
        <begin position="206"/>
        <end position="225"/>
    </location>
</feature>
<organism evidence="4 5">
    <name type="scientific">Turnera subulata</name>
    <dbReference type="NCBI Taxonomy" id="218843"/>
    <lineage>
        <taxon>Eukaryota</taxon>
        <taxon>Viridiplantae</taxon>
        <taxon>Streptophyta</taxon>
        <taxon>Embryophyta</taxon>
        <taxon>Tracheophyta</taxon>
        <taxon>Spermatophyta</taxon>
        <taxon>Magnoliopsida</taxon>
        <taxon>eudicotyledons</taxon>
        <taxon>Gunneridae</taxon>
        <taxon>Pentapetalae</taxon>
        <taxon>rosids</taxon>
        <taxon>fabids</taxon>
        <taxon>Malpighiales</taxon>
        <taxon>Passifloraceae</taxon>
        <taxon>Turnera</taxon>
    </lineage>
</organism>
<evidence type="ECO:0000259" key="3">
    <source>
        <dbReference type="Pfam" id="PF14111"/>
    </source>
</evidence>
<accession>A0A9Q0FT37</accession>
<evidence type="ECO:0000313" key="5">
    <source>
        <dbReference type="Proteomes" id="UP001141552"/>
    </source>
</evidence>
<keyword evidence="5" id="KW-1185">Reference proteome</keyword>
<dbReference type="EMBL" id="JAKUCV010004225">
    <property type="protein sequence ID" value="KAJ4836120.1"/>
    <property type="molecule type" value="Genomic_DNA"/>
</dbReference>
<reference evidence="4" key="2">
    <citation type="journal article" date="2023" name="Plants (Basel)">
        <title>Annotation of the Turnera subulata (Passifloraceae) Draft Genome Reveals the S-Locus Evolved after the Divergence of Turneroideae from Passifloroideae in a Stepwise Manner.</title>
        <authorList>
            <person name="Henning P.M."/>
            <person name="Roalson E.H."/>
            <person name="Mir W."/>
            <person name="McCubbin A.G."/>
            <person name="Shore J.S."/>
        </authorList>
    </citation>
    <scope>NUCLEOTIDE SEQUENCE</scope>
    <source>
        <strain evidence="4">F60SS</strain>
    </source>
</reference>
<comment type="caution">
    <text evidence="4">The sequence shown here is derived from an EMBL/GenBank/DDBJ whole genome shotgun (WGS) entry which is preliminary data.</text>
</comment>
<dbReference type="InterPro" id="IPR025558">
    <property type="entry name" value="DUF4283"/>
</dbReference>
<keyword evidence="2" id="KW-0472">Membrane</keyword>
<dbReference type="Pfam" id="PF14111">
    <property type="entry name" value="DUF4283"/>
    <property type="match status" value="1"/>
</dbReference>
<reference evidence="4" key="1">
    <citation type="submission" date="2022-02" db="EMBL/GenBank/DDBJ databases">
        <authorList>
            <person name="Henning P.M."/>
            <person name="McCubbin A.G."/>
            <person name="Shore J.S."/>
        </authorList>
    </citation>
    <scope>NUCLEOTIDE SEQUENCE</scope>
    <source>
        <strain evidence="4">F60SS</strain>
        <tissue evidence="4">Leaves</tissue>
    </source>
</reference>
<sequence length="226" mass="24494">MDSTPIYDGNGMALTKPPLVMDLGKINFPKSAVSSLAKGKRSQSSAMSPVIIAPAKPVPPPILEEVCSDISSSKVTPPPSPKAPLNPDPPLVPRPSWNEVVSAGKFLGNIPKLGFMTAILNKLWGRDGSISIAQYKEGLFLFQFHTEAAYNHALLLSLWFTPGGLNNVIIVIHGAMLRLLALRVLLSLKDLRHYTIILVQGLMTALWMELVALSQSILSLLLNLLK</sequence>
<gene>
    <name evidence="4" type="ORF">Tsubulata_035426</name>
</gene>
<evidence type="ECO:0000256" key="1">
    <source>
        <dbReference type="SAM" id="MobiDB-lite"/>
    </source>
</evidence>
<dbReference type="AlphaFoldDB" id="A0A9Q0FT37"/>
<protein>
    <recommendedName>
        <fullName evidence="3">DUF4283 domain-containing protein</fullName>
    </recommendedName>
</protein>
<feature type="compositionally biased region" description="Pro residues" evidence="1">
    <location>
        <begin position="76"/>
        <end position="89"/>
    </location>
</feature>
<feature type="transmembrane region" description="Helical" evidence="2">
    <location>
        <begin position="165"/>
        <end position="186"/>
    </location>
</feature>
<feature type="domain" description="DUF4283" evidence="3">
    <location>
        <begin position="104"/>
        <end position="160"/>
    </location>
</feature>